<evidence type="ECO:0000259" key="2">
    <source>
        <dbReference type="Pfam" id="PF14321"/>
    </source>
</evidence>
<evidence type="ECO:0000256" key="1">
    <source>
        <dbReference type="SAM" id="SignalP"/>
    </source>
</evidence>
<dbReference type="KEGG" id="dalk:DSCA_58940"/>
<accession>A0A5K7Z0E7</accession>
<dbReference type="AlphaFoldDB" id="A0A5K7Z0E7"/>
<protein>
    <recommendedName>
        <fullName evidence="2">DUF4382 domain-containing protein</fullName>
    </recommendedName>
</protein>
<sequence length="422" mass="45062">MKKSRTTACMILGILILFLWSCSGGSGSASTESSSGTLSLTMVDAPGGSYQAVYVTIKEVQVCMQTGLCDQDEEEDDCACQWNTIAAPGQTYNLLELVNGVMATLGQKDLEAGTYNQMRLLLDDQPDDLAEHPYPQYLIDEEGAAHEMKVPSGYQTGIKLVHPFDIVARLTTELILDFDVARSVVKAGNSGKYLLKPTIKVIGTRNRAVVSGMVATDGLTAAPLPGATVTAWYEDAEGNWNEAMSSPTGEDGNYMLYLDLGGDVALDAREYRIVATADGFAPGCTTLTVEADQTYPDTDFILSPTGVVTVTGTVTGTAPVDDDEESFPEEAPVVTVSFSRQIGDCFPVPVETAYVRTTDDEDSSETVYTPADGAFRYTYGIELPSGSYDVTATSDGLAPQTVVGFDAGDTEAAYTLNFNFSD</sequence>
<dbReference type="Gene3D" id="2.60.40.1120">
    <property type="entry name" value="Carboxypeptidase-like, regulatory domain"/>
    <property type="match status" value="2"/>
</dbReference>
<dbReference type="Pfam" id="PF14321">
    <property type="entry name" value="DUF4382"/>
    <property type="match status" value="1"/>
</dbReference>
<evidence type="ECO:0000313" key="3">
    <source>
        <dbReference type="EMBL" id="BBO71964.1"/>
    </source>
</evidence>
<dbReference type="Proteomes" id="UP000427906">
    <property type="component" value="Chromosome"/>
</dbReference>
<keyword evidence="4" id="KW-1185">Reference proteome</keyword>
<evidence type="ECO:0000313" key="4">
    <source>
        <dbReference type="Proteomes" id="UP000427906"/>
    </source>
</evidence>
<gene>
    <name evidence="3" type="ORF">DSCA_58940</name>
</gene>
<feature type="chain" id="PRO_5024283888" description="DUF4382 domain-containing protein" evidence="1">
    <location>
        <begin position="30"/>
        <end position="422"/>
    </location>
</feature>
<dbReference type="InterPro" id="IPR008969">
    <property type="entry name" value="CarboxyPept-like_regulatory"/>
</dbReference>
<keyword evidence="1" id="KW-0732">Signal</keyword>
<name>A0A5K7Z0E7_9BACT</name>
<dbReference type="SUPFAM" id="SSF49464">
    <property type="entry name" value="Carboxypeptidase regulatory domain-like"/>
    <property type="match status" value="1"/>
</dbReference>
<feature type="domain" description="DUF4382" evidence="2">
    <location>
        <begin position="35"/>
        <end position="197"/>
    </location>
</feature>
<dbReference type="RefSeq" id="WP_167527999.1">
    <property type="nucleotide sequence ID" value="NZ_AP021874.1"/>
</dbReference>
<proteinExistence type="predicted"/>
<feature type="signal peptide" evidence="1">
    <location>
        <begin position="1"/>
        <end position="29"/>
    </location>
</feature>
<dbReference type="EMBL" id="AP021874">
    <property type="protein sequence ID" value="BBO71964.1"/>
    <property type="molecule type" value="Genomic_DNA"/>
</dbReference>
<organism evidence="3 4">
    <name type="scientific">Desulfosarcina alkanivorans</name>
    <dbReference type="NCBI Taxonomy" id="571177"/>
    <lineage>
        <taxon>Bacteria</taxon>
        <taxon>Pseudomonadati</taxon>
        <taxon>Thermodesulfobacteriota</taxon>
        <taxon>Desulfobacteria</taxon>
        <taxon>Desulfobacterales</taxon>
        <taxon>Desulfosarcinaceae</taxon>
        <taxon>Desulfosarcina</taxon>
    </lineage>
</organism>
<dbReference type="InterPro" id="IPR025491">
    <property type="entry name" value="DUF4382"/>
</dbReference>
<reference evidence="3 4" key="1">
    <citation type="submission" date="2019-11" db="EMBL/GenBank/DDBJ databases">
        <title>Comparative genomics of hydrocarbon-degrading Desulfosarcina strains.</title>
        <authorList>
            <person name="Watanabe M."/>
            <person name="Kojima H."/>
            <person name="Fukui M."/>
        </authorList>
    </citation>
    <scope>NUCLEOTIDE SEQUENCE [LARGE SCALE GENOMIC DNA]</scope>
    <source>
        <strain evidence="3 4">PL12</strain>
    </source>
</reference>